<proteinExistence type="predicted"/>
<protein>
    <recommendedName>
        <fullName evidence="1">DUF6268 domain-containing protein</fullName>
    </recommendedName>
</protein>
<feature type="domain" description="DUF6268" evidence="1">
    <location>
        <begin position="40"/>
        <end position="324"/>
    </location>
</feature>
<dbReference type="RefSeq" id="WP_142529025.1">
    <property type="nucleotide sequence ID" value="NZ_CBCSJO010000007.1"/>
</dbReference>
<dbReference type="Pfam" id="PF19783">
    <property type="entry name" value="DUF6268"/>
    <property type="match status" value="1"/>
</dbReference>
<evidence type="ECO:0000313" key="2">
    <source>
        <dbReference type="EMBL" id="SMO80104.1"/>
    </source>
</evidence>
<sequence length="327" mass="36623">MAAIQSPGLYLPSIKNNLFMITGTIKVLLTVLLITTSQYAYSQLGGPLNTVDLNTTYVPASGYLHSKDRTQGNLKTTQQTTNLGYSFLISSKSDSLSGKSSSWTGIISGGYSRLINKNDNNTLIPDKLLSSDLGVLYYHSINAKWSLVSFFSAGINSDLEKITSHDLFLNGAFLFIRTYSPHFSIGFGGAIYNAINMPILLPGILLKWDSPGKFKINVDLPSELSVAYDVSKKRELKLALRPKNIFYDVENNLDPKKTLLNYWELPVGLENKWKRKRWDFMLSAGVMRLRSFQFGERGIKNIYQSPPAHMMSANFFVNAGISYRIKK</sequence>
<accession>A0A521E853</accession>
<dbReference type="AlphaFoldDB" id="A0A521E853"/>
<dbReference type="OrthoDB" id="665720at2"/>
<keyword evidence="3" id="KW-1185">Reference proteome</keyword>
<name>A0A521E853_9SPHI</name>
<gene>
    <name evidence="2" type="ORF">SAMN06265348_107202</name>
</gene>
<dbReference type="InterPro" id="IPR046235">
    <property type="entry name" value="DUF6268"/>
</dbReference>
<dbReference type="Proteomes" id="UP000320300">
    <property type="component" value="Unassembled WGS sequence"/>
</dbReference>
<evidence type="ECO:0000313" key="3">
    <source>
        <dbReference type="Proteomes" id="UP000320300"/>
    </source>
</evidence>
<reference evidence="2 3" key="1">
    <citation type="submission" date="2017-05" db="EMBL/GenBank/DDBJ databases">
        <authorList>
            <person name="Varghese N."/>
            <person name="Submissions S."/>
        </authorList>
    </citation>
    <scope>NUCLEOTIDE SEQUENCE [LARGE SCALE GENOMIC DNA]</scope>
    <source>
        <strain evidence="2 3">DSM 19036</strain>
    </source>
</reference>
<evidence type="ECO:0000259" key="1">
    <source>
        <dbReference type="Pfam" id="PF19783"/>
    </source>
</evidence>
<organism evidence="2 3">
    <name type="scientific">Pedobacter westerhofensis</name>
    <dbReference type="NCBI Taxonomy" id="425512"/>
    <lineage>
        <taxon>Bacteria</taxon>
        <taxon>Pseudomonadati</taxon>
        <taxon>Bacteroidota</taxon>
        <taxon>Sphingobacteriia</taxon>
        <taxon>Sphingobacteriales</taxon>
        <taxon>Sphingobacteriaceae</taxon>
        <taxon>Pedobacter</taxon>
    </lineage>
</organism>
<dbReference type="EMBL" id="FXTN01000007">
    <property type="protein sequence ID" value="SMO80104.1"/>
    <property type="molecule type" value="Genomic_DNA"/>
</dbReference>